<feature type="compositionally biased region" description="Pro residues" evidence="16">
    <location>
        <begin position="585"/>
        <end position="598"/>
    </location>
</feature>
<keyword evidence="7 17" id="KW-0812">Transmembrane</keyword>
<keyword evidence="5" id="KW-0158">Chromosome</keyword>
<dbReference type="RefSeq" id="XP_033397364.1">
    <property type="nucleotide sequence ID" value="XM_033543809.1"/>
</dbReference>
<keyword evidence="6" id="KW-0132">Cell division</keyword>
<feature type="transmembrane region" description="Helical" evidence="17">
    <location>
        <begin position="175"/>
        <end position="195"/>
    </location>
</feature>
<dbReference type="OrthoDB" id="19261at2759"/>
<keyword evidence="9" id="KW-0995">Kinetochore</keyword>
<dbReference type="InterPro" id="IPR006593">
    <property type="entry name" value="Cyt_b561/ferric_Rdtase_TM"/>
</dbReference>
<feature type="compositionally biased region" description="Basic and acidic residues" evidence="16">
    <location>
        <begin position="670"/>
        <end position="695"/>
    </location>
</feature>
<feature type="transmembrane region" description="Helical" evidence="17">
    <location>
        <begin position="64"/>
        <end position="90"/>
    </location>
</feature>
<evidence type="ECO:0000256" key="15">
    <source>
        <dbReference type="ARBA" id="ARBA00023328"/>
    </source>
</evidence>
<reference evidence="19" key="1">
    <citation type="journal article" date="2020" name="Stud. Mycol.">
        <title>101 Dothideomycetes genomes: a test case for predicting lifestyles and emergence of pathogens.</title>
        <authorList>
            <person name="Haridas S."/>
            <person name="Albert R."/>
            <person name="Binder M."/>
            <person name="Bloem J."/>
            <person name="Labutti K."/>
            <person name="Salamov A."/>
            <person name="Andreopoulos B."/>
            <person name="Baker S."/>
            <person name="Barry K."/>
            <person name="Bills G."/>
            <person name="Bluhm B."/>
            <person name="Cannon C."/>
            <person name="Castanera R."/>
            <person name="Culley D."/>
            <person name="Daum C."/>
            <person name="Ezra D."/>
            <person name="Gonzalez J."/>
            <person name="Henrissat B."/>
            <person name="Kuo A."/>
            <person name="Liang C."/>
            <person name="Lipzen A."/>
            <person name="Lutzoni F."/>
            <person name="Magnuson J."/>
            <person name="Mondo S."/>
            <person name="Nolan M."/>
            <person name="Ohm R."/>
            <person name="Pangilinan J."/>
            <person name="Park H.-J."/>
            <person name="Ramirez L."/>
            <person name="Alfaro M."/>
            <person name="Sun H."/>
            <person name="Tritt A."/>
            <person name="Yoshinaga Y."/>
            <person name="Zwiers L.-H."/>
            <person name="Turgeon B."/>
            <person name="Goodwin S."/>
            <person name="Spatafora J."/>
            <person name="Crous P."/>
            <person name="Grigoriev I."/>
        </authorList>
    </citation>
    <scope>NUCLEOTIDE SEQUENCE</scope>
    <source>
        <strain evidence="19">CBS 121167</strain>
    </source>
</reference>
<feature type="compositionally biased region" description="Pro residues" evidence="16">
    <location>
        <begin position="746"/>
        <end position="756"/>
    </location>
</feature>
<dbReference type="GO" id="GO:0000444">
    <property type="term" value="C:MIS12/MIND type complex"/>
    <property type="evidence" value="ECO:0007669"/>
    <property type="project" value="InterPro"/>
</dbReference>
<feature type="compositionally biased region" description="Basic and acidic residues" evidence="16">
    <location>
        <begin position="486"/>
        <end position="508"/>
    </location>
</feature>
<evidence type="ECO:0000256" key="11">
    <source>
        <dbReference type="ARBA" id="ARBA00022989"/>
    </source>
</evidence>
<evidence type="ECO:0000256" key="12">
    <source>
        <dbReference type="ARBA" id="ARBA00023136"/>
    </source>
</evidence>
<feature type="compositionally biased region" description="Basic and acidic residues" evidence="16">
    <location>
        <begin position="714"/>
        <end position="728"/>
    </location>
</feature>
<dbReference type="GeneID" id="54301306"/>
<feature type="compositionally biased region" description="Polar residues" evidence="16">
    <location>
        <begin position="404"/>
        <end position="418"/>
    </location>
</feature>
<dbReference type="PROSITE" id="PS50939">
    <property type="entry name" value="CYTOCHROME_B561"/>
    <property type="match status" value="1"/>
</dbReference>
<gene>
    <name evidence="19" type="ORF">K452DRAFT_31489</name>
</gene>
<dbReference type="EMBL" id="ML995486">
    <property type="protein sequence ID" value="KAF2141652.1"/>
    <property type="molecule type" value="Genomic_DNA"/>
</dbReference>
<dbReference type="CDD" id="cd08760">
    <property type="entry name" value="Cyt_b561_FRRS1_like"/>
    <property type="match status" value="1"/>
</dbReference>
<feature type="compositionally biased region" description="Low complexity" evidence="16">
    <location>
        <begin position="629"/>
        <end position="643"/>
    </location>
</feature>
<keyword evidence="11 17" id="KW-1133">Transmembrane helix</keyword>
<evidence type="ECO:0000256" key="16">
    <source>
        <dbReference type="SAM" id="MobiDB-lite"/>
    </source>
</evidence>
<dbReference type="AlphaFoldDB" id="A0A6A6BBN9"/>
<evidence type="ECO:0000256" key="3">
    <source>
        <dbReference type="ARBA" id="ARBA00004629"/>
    </source>
</evidence>
<evidence type="ECO:0000256" key="14">
    <source>
        <dbReference type="ARBA" id="ARBA00023306"/>
    </source>
</evidence>
<keyword evidence="14" id="KW-0131">Cell cycle</keyword>
<evidence type="ECO:0000256" key="5">
    <source>
        <dbReference type="ARBA" id="ARBA00022454"/>
    </source>
</evidence>
<evidence type="ECO:0000256" key="10">
    <source>
        <dbReference type="ARBA" id="ARBA00022982"/>
    </source>
</evidence>
<feature type="transmembrane region" description="Helical" evidence="17">
    <location>
        <begin position="201"/>
        <end position="219"/>
    </location>
</feature>
<feature type="compositionally biased region" description="Basic and acidic residues" evidence="16">
    <location>
        <begin position="441"/>
        <end position="462"/>
    </location>
</feature>
<keyword evidence="4" id="KW-0813">Transport</keyword>
<evidence type="ECO:0000256" key="13">
    <source>
        <dbReference type="ARBA" id="ARBA00023242"/>
    </source>
</evidence>
<evidence type="ECO:0000256" key="4">
    <source>
        <dbReference type="ARBA" id="ARBA00022448"/>
    </source>
</evidence>
<evidence type="ECO:0000256" key="17">
    <source>
        <dbReference type="SAM" id="Phobius"/>
    </source>
</evidence>
<feature type="region of interest" description="Disordered" evidence="16">
    <location>
        <begin position="354"/>
        <end position="462"/>
    </location>
</feature>
<feature type="region of interest" description="Disordered" evidence="16">
    <location>
        <begin position="483"/>
        <end position="856"/>
    </location>
</feature>
<evidence type="ECO:0000313" key="20">
    <source>
        <dbReference type="Proteomes" id="UP000799438"/>
    </source>
</evidence>
<accession>A0A6A6BBN9</accession>
<dbReference type="Gene3D" id="1.20.120.1770">
    <property type="match status" value="1"/>
</dbReference>
<dbReference type="GO" id="GO:0007059">
    <property type="term" value="P:chromosome segregation"/>
    <property type="evidence" value="ECO:0007669"/>
    <property type="project" value="TreeGrafter"/>
</dbReference>
<dbReference type="PANTHER" id="PTHR15459:SF2">
    <property type="entry name" value="CYTOCHROME B561 DOMAIN-CONTAINING PROTEIN"/>
    <property type="match status" value="1"/>
</dbReference>
<dbReference type="SMART" id="SM00665">
    <property type="entry name" value="B561"/>
    <property type="match status" value="1"/>
</dbReference>
<keyword evidence="13" id="KW-0539">Nucleus</keyword>
<feature type="transmembrane region" description="Helical" evidence="17">
    <location>
        <begin position="257"/>
        <end position="275"/>
    </location>
</feature>
<evidence type="ECO:0000256" key="8">
    <source>
        <dbReference type="ARBA" id="ARBA00022776"/>
    </source>
</evidence>
<dbReference type="InterPro" id="IPR007128">
    <property type="entry name" value="PMF1/Nnf1"/>
</dbReference>
<feature type="transmembrane region" description="Helical" evidence="17">
    <location>
        <begin position="135"/>
        <end position="154"/>
    </location>
</feature>
<feature type="compositionally biased region" description="Basic and acidic residues" evidence="16">
    <location>
        <begin position="838"/>
        <end position="856"/>
    </location>
</feature>
<evidence type="ECO:0000256" key="2">
    <source>
        <dbReference type="ARBA" id="ARBA00004370"/>
    </source>
</evidence>
<evidence type="ECO:0000259" key="18">
    <source>
        <dbReference type="PROSITE" id="PS50939"/>
    </source>
</evidence>
<dbReference type="GO" id="GO:0016020">
    <property type="term" value="C:membrane"/>
    <property type="evidence" value="ECO:0007669"/>
    <property type="project" value="UniProtKB-SubCell"/>
</dbReference>
<dbReference type="Proteomes" id="UP000799438">
    <property type="component" value="Unassembled WGS sequence"/>
</dbReference>
<keyword evidence="8" id="KW-0498">Mitosis</keyword>
<evidence type="ECO:0000256" key="1">
    <source>
        <dbReference type="ARBA" id="ARBA00004123"/>
    </source>
</evidence>
<keyword evidence="20" id="KW-1185">Reference proteome</keyword>
<evidence type="ECO:0000256" key="7">
    <source>
        <dbReference type="ARBA" id="ARBA00022692"/>
    </source>
</evidence>
<evidence type="ECO:0000256" key="6">
    <source>
        <dbReference type="ARBA" id="ARBA00022618"/>
    </source>
</evidence>
<sequence>MSTDGLTAPGSSTYSSNTMYVGDGTWDSERNTFLLPNLMGFNFDTMRYNGMGNRFREMPGYKSIITGHGVVAAITFLAIVPAAIFMARFYHRNPRAALIWHIRLQVLTVLLTTAVFLLGYFAVGPGRSWTNPHHGIGLAVYVLVLVQALGGGLIHRLEKGKERFKIPLKLFIHQWLGRAIAILGFIQVALGLTLWGSPKVLFILYAVWGAILLFLYFVLTYRNLSIGPFVESDGTYISDYRSELTEDRRSRRSHGRGRRLGALAAAGAAGAGLAAHRSRSRRRSHETGDEQTILSSRRDSHHHHRPHHYDSYADEKFTEDGHDPHSHTWRDRMLGAGAGIGLLAALKGLFGKKRGPQSDVSGYSHPVGGPHSVTQTDLSRLEEGRVPASPQSSRNDRYRRNQESEVTPGQVVTESAMTGSPVRRSYMNRRRSGASVSSWDSRGESFESSRDDYPHEPIHDDGHGWRNAIGAVGILAFLKHKLGRGGRKEEDERVAEMRRQELENEKLARSSSQRRKFGDGLSTPTRPGREVSEGESSLDFKTGNPELARPPAFGRPQPSTIPTGNIPPLGSRISTVGEGSHPATGFPPQPHDPLPMPLGAPFGRRDSSGSEAYMSPGGREHHRHHLGHDAALAGAGAAAGAAAARHKQGRRPSVDTDMTSHTPVSVKVKMHNDGRHVTLRRLNTEEAAAEREARKRDRPSRRRNSSLSSLSGEGDERWRRVEERERAQAAEPEAPPQLQPQRPVSPISPPFSPPYSQPSTMYSPPVTSPGRHPLGSPTGPPPVPSHGMSPSKVDYHGLSPPPFGSGLGSGLGSPSGTYTDTEGGASNYDTNRRRRRAERAQARLARGEGGSRVEFT</sequence>
<feature type="transmembrane region" description="Helical" evidence="17">
    <location>
        <begin position="102"/>
        <end position="123"/>
    </location>
</feature>
<keyword evidence="10" id="KW-0249">Electron transport</keyword>
<dbReference type="GO" id="GO:0005634">
    <property type="term" value="C:nucleus"/>
    <property type="evidence" value="ECO:0007669"/>
    <property type="project" value="UniProtKB-SubCell"/>
</dbReference>
<keyword evidence="15" id="KW-0137">Centromere</keyword>
<keyword evidence="12 17" id="KW-0472">Membrane</keyword>
<evidence type="ECO:0000313" key="19">
    <source>
        <dbReference type="EMBL" id="KAF2141652.1"/>
    </source>
</evidence>
<dbReference type="GO" id="GO:0051301">
    <property type="term" value="P:cell division"/>
    <property type="evidence" value="ECO:0007669"/>
    <property type="project" value="UniProtKB-KW"/>
</dbReference>
<feature type="region of interest" description="Disordered" evidence="16">
    <location>
        <begin position="267"/>
        <end position="308"/>
    </location>
</feature>
<proteinExistence type="predicted"/>
<feature type="compositionally biased region" description="Basic and acidic residues" evidence="16">
    <location>
        <begin position="394"/>
        <end position="403"/>
    </location>
</feature>
<organism evidence="19 20">
    <name type="scientific">Aplosporella prunicola CBS 121167</name>
    <dbReference type="NCBI Taxonomy" id="1176127"/>
    <lineage>
        <taxon>Eukaryota</taxon>
        <taxon>Fungi</taxon>
        <taxon>Dikarya</taxon>
        <taxon>Ascomycota</taxon>
        <taxon>Pezizomycotina</taxon>
        <taxon>Dothideomycetes</taxon>
        <taxon>Dothideomycetes incertae sedis</taxon>
        <taxon>Botryosphaeriales</taxon>
        <taxon>Aplosporellaceae</taxon>
        <taxon>Aplosporella</taxon>
    </lineage>
</organism>
<name>A0A6A6BBN9_9PEZI</name>
<evidence type="ECO:0000256" key="9">
    <source>
        <dbReference type="ARBA" id="ARBA00022838"/>
    </source>
</evidence>
<comment type="subcellular location">
    <subcellularLocation>
        <location evidence="3">Chromosome</location>
        <location evidence="3">Centromere</location>
        <location evidence="3">Kinetochore</location>
    </subcellularLocation>
    <subcellularLocation>
        <location evidence="2">Membrane</location>
    </subcellularLocation>
    <subcellularLocation>
        <location evidence="1">Nucleus</location>
    </subcellularLocation>
</comment>
<protein>
    <recommendedName>
        <fullName evidence="18">Cytochrome b561 domain-containing protein</fullName>
    </recommendedName>
</protein>
<feature type="domain" description="Cytochrome b561" evidence="18">
    <location>
        <begin position="32"/>
        <end position="225"/>
    </location>
</feature>
<dbReference type="PANTHER" id="PTHR15459">
    <property type="entry name" value="POLYAMINE-MODULATED FACTOR 1"/>
    <property type="match status" value="1"/>
</dbReference>